<dbReference type="InterPro" id="IPR029044">
    <property type="entry name" value="Nucleotide-diphossugar_trans"/>
</dbReference>
<protein>
    <submittedName>
        <fullName evidence="2">LADA_0E12530g1_1</fullName>
    </submittedName>
</protein>
<proteinExistence type="inferred from homology"/>
<dbReference type="Proteomes" id="UP000190274">
    <property type="component" value="Chromosome E"/>
</dbReference>
<comment type="similarity">
    <text evidence="1">Belongs to the ANP1/MMN9/VAN1 family.</text>
</comment>
<dbReference type="EMBL" id="LT598455">
    <property type="protein sequence ID" value="SCU88875.1"/>
    <property type="molecule type" value="Genomic_DNA"/>
</dbReference>
<dbReference type="GO" id="GO:0000009">
    <property type="term" value="F:alpha-1,6-mannosyltransferase activity"/>
    <property type="evidence" value="ECO:0007669"/>
    <property type="project" value="TreeGrafter"/>
</dbReference>
<dbReference type="Pfam" id="PF03452">
    <property type="entry name" value="Anp1"/>
    <property type="match status" value="1"/>
</dbReference>
<evidence type="ECO:0000256" key="1">
    <source>
        <dbReference type="ARBA" id="ARBA00037964"/>
    </source>
</evidence>
<dbReference type="GO" id="GO:0006487">
    <property type="term" value="P:protein N-linked glycosylation"/>
    <property type="evidence" value="ECO:0007669"/>
    <property type="project" value="TreeGrafter"/>
</dbReference>
<keyword evidence="3" id="KW-1185">Reference proteome</keyword>
<accession>A0A1G4JF82</accession>
<dbReference type="InterPro" id="IPR052086">
    <property type="entry name" value="Mannan_Polymerase_Subunit"/>
</dbReference>
<gene>
    <name evidence="2" type="ORF">LADA_0E12530G</name>
</gene>
<evidence type="ECO:0000313" key="2">
    <source>
        <dbReference type="EMBL" id="SCU88875.1"/>
    </source>
</evidence>
<organism evidence="2 3">
    <name type="scientific">Lachancea dasiensis</name>
    <dbReference type="NCBI Taxonomy" id="1072105"/>
    <lineage>
        <taxon>Eukaryota</taxon>
        <taxon>Fungi</taxon>
        <taxon>Dikarya</taxon>
        <taxon>Ascomycota</taxon>
        <taxon>Saccharomycotina</taxon>
        <taxon>Saccharomycetes</taxon>
        <taxon>Saccharomycetales</taxon>
        <taxon>Saccharomycetaceae</taxon>
        <taxon>Lachancea</taxon>
    </lineage>
</organism>
<sequence>MFGLVIAAFPAFSEGDITSLLKWDDNGRTGNSYGTGNSHEDAWQKQILSEVEGTYNVQEGHYIKSVIKFNTQTSLGEDSEVDERSTIILSVVASNSSYGGENTFADFFNTTLTGFEYVYPQLSLGLLFTEEDEYYHVRSFLRDYFNDEDIASDQKFSKVTLLCAPFLKGNINRADRHSNAVQKYRRILIAKSRNFLINNALENERYTLSIDSDMVQVNPLTLDYFVDSGKDIIVPRIVTKAKGDYDYNSWQGERAQPSPEEYERIRNAQEKSIAENTPEEYIYVPHDKNMKHLSKLWDELREADPNTPENAAVEIDSVGGAILFVKSEVFKYGVQFPTYHVIGADWDLPLGGYDGIETEGLCYGSKMLGFKCWAMPALTATHTSG</sequence>
<dbReference type="GO" id="GO:0000032">
    <property type="term" value="P:cell wall mannoprotein biosynthetic process"/>
    <property type="evidence" value="ECO:0007669"/>
    <property type="project" value="TreeGrafter"/>
</dbReference>
<dbReference type="GO" id="GO:0000136">
    <property type="term" value="C:mannan polymerase complex"/>
    <property type="evidence" value="ECO:0007669"/>
    <property type="project" value="TreeGrafter"/>
</dbReference>
<dbReference type="AlphaFoldDB" id="A0A1G4JF82"/>
<reference evidence="3" key="1">
    <citation type="submission" date="2016-03" db="EMBL/GenBank/DDBJ databases">
        <authorList>
            <person name="Devillers H."/>
        </authorList>
    </citation>
    <scope>NUCLEOTIDE SEQUENCE [LARGE SCALE GENOMIC DNA]</scope>
</reference>
<dbReference type="Gene3D" id="3.90.550.10">
    <property type="entry name" value="Spore Coat Polysaccharide Biosynthesis Protein SpsA, Chain A"/>
    <property type="match status" value="1"/>
</dbReference>
<evidence type="ECO:0000313" key="3">
    <source>
        <dbReference type="Proteomes" id="UP000190274"/>
    </source>
</evidence>
<dbReference type="PANTHER" id="PTHR43083">
    <property type="entry name" value="MANNAN POLYMERASE II"/>
    <property type="match status" value="1"/>
</dbReference>
<dbReference type="PANTHER" id="PTHR43083:SF6">
    <property type="entry name" value="MANNAN POLYMERASE COMPLEXES SUBUNIT MNN9"/>
    <property type="match status" value="1"/>
</dbReference>
<dbReference type="STRING" id="1266660.A0A1G4JF82"/>
<name>A0A1G4JF82_9SACH</name>
<dbReference type="OrthoDB" id="204164at2759"/>